<evidence type="ECO:0000313" key="24">
    <source>
        <dbReference type="Proteomes" id="UP000262583"/>
    </source>
</evidence>
<sequence>MTPEEKIFQGIAVSPGIAIGRVALCAHLGPVRAEQREIPPEEVENEVARFLRAVEESRAQIEKIRSHVAAALHPSHAEIYTAQLMFLCDQELIDATVADIRNEQKNADYLFARRVERFLESLAAFDDPFFHGRDSDFRDAAHRVLANLKEQPLTTRVHFGPETVLVAHDLAPSQAANLLRENVIALALERGGATSHTAIMAKAIEIPAVVGLHGITSAVQDGAPIIVDGLAGKVILYPSQETFLHYSRRQGEFIELEQQLEKLRELPCETVDGYSVVLRANLEFPNEVPHVILHGAKGVGLFRTEFVFLNRESPPTEEEQYTLYRQVAEGVYPETVVFRTLDLGGDKLASVVQHQRELNPFMGQRAIRICLQNPNLFRTQLRAICRASSLGNAQILIPMVSGIEEMRAVRRHLEEVKAELAAENIPFDPQIPLGAMIEIPSAAVTADILARECDFFSIGTNDLIQYTLAVDRGNELVAYLYQPLHPAILRLLKMTVSAAEDAGIRVSVCGETAADPMMALLFVGMGVQELSMSSVNVPAVKQVIRAVSLSEAKLLAEEILSESSTAQTTAVMKKWLDKLTREERIPAGELFTASYTHIL</sequence>
<dbReference type="InterPro" id="IPR006318">
    <property type="entry name" value="PTS_EI-like"/>
</dbReference>
<feature type="binding site" evidence="19">
    <location>
        <position position="462"/>
    </location>
    <ligand>
        <name>Mg(2+)</name>
        <dbReference type="ChEBI" id="CHEBI:18420"/>
    </ligand>
</feature>
<dbReference type="KEGG" id="schv:BRCON_0788"/>
<dbReference type="PANTHER" id="PTHR46244:SF6">
    <property type="entry name" value="PHOSPHOENOLPYRUVATE-PROTEIN PHOSPHOTRANSFERASE"/>
    <property type="match status" value="1"/>
</dbReference>
<accession>A0A2Z4Y555</accession>
<comment type="function">
    <text evidence="16">General (non sugar-specific) component of the phosphoenolpyruvate-dependent sugar phosphotransferase system (sugar PTS). This major carbohydrate active-transport system catalyzes the phosphorylation of incoming sugar substrates concomitantly with their translocation across the cell membrane. Enzyme I transfers the phosphoryl group from phosphoenolpyruvate (PEP) to the phosphoryl carrier protein (HPr).</text>
</comment>
<feature type="active site" description="Tele-phosphohistidine intermediate" evidence="17">
    <location>
        <position position="196"/>
    </location>
</feature>
<keyword evidence="8 16" id="KW-0963">Cytoplasm</keyword>
<dbReference type="GO" id="GO:0005737">
    <property type="term" value="C:cytoplasm"/>
    <property type="evidence" value="ECO:0007669"/>
    <property type="project" value="UniProtKB-SubCell"/>
</dbReference>
<keyword evidence="12 16" id="KW-0479">Metal-binding</keyword>
<evidence type="ECO:0000256" key="9">
    <source>
        <dbReference type="ARBA" id="ARBA00022597"/>
    </source>
</evidence>
<evidence type="ECO:0000256" key="5">
    <source>
        <dbReference type="ARBA" id="ARBA00012232"/>
    </source>
</evidence>
<evidence type="ECO:0000256" key="12">
    <source>
        <dbReference type="ARBA" id="ARBA00022723"/>
    </source>
</evidence>
<evidence type="ECO:0000313" key="23">
    <source>
        <dbReference type="EMBL" id="AXA35565.1"/>
    </source>
</evidence>
<dbReference type="InterPro" id="IPR050499">
    <property type="entry name" value="PEP-utilizing_PTS_enzyme"/>
</dbReference>
<dbReference type="SUPFAM" id="SSF47831">
    <property type="entry name" value="Enzyme I of the PEP:sugar phosphotransferase system HPr-binding (sub)domain"/>
    <property type="match status" value="1"/>
</dbReference>
<evidence type="ECO:0000256" key="19">
    <source>
        <dbReference type="PIRSR" id="PIRSR000732-3"/>
    </source>
</evidence>
<organism evidence="23 24">
    <name type="scientific">Sumerlaea chitinivorans</name>
    <dbReference type="NCBI Taxonomy" id="2250252"/>
    <lineage>
        <taxon>Bacteria</taxon>
        <taxon>Candidatus Sumerlaeota</taxon>
        <taxon>Candidatus Sumerlaeia</taxon>
        <taxon>Candidatus Sumerlaeales</taxon>
        <taxon>Candidatus Sumerlaeaceae</taxon>
        <taxon>Candidatus Sumerlaea</taxon>
    </lineage>
</organism>
<keyword evidence="23" id="KW-0670">Pyruvate</keyword>
<feature type="domain" description="Phosphotransferase system enzyme I N-terminal" evidence="22">
    <location>
        <begin position="9"/>
        <end position="133"/>
    </location>
</feature>
<dbReference type="InterPro" id="IPR008279">
    <property type="entry name" value="PEP-util_enz_mobile_dom"/>
</dbReference>
<dbReference type="Pfam" id="PF00391">
    <property type="entry name" value="PEP-utilizers"/>
    <property type="match status" value="1"/>
</dbReference>
<evidence type="ECO:0000256" key="17">
    <source>
        <dbReference type="PIRSR" id="PIRSR000732-1"/>
    </source>
</evidence>
<protein>
    <recommendedName>
        <fullName evidence="6 16">Phosphoenolpyruvate-protein phosphotransferase</fullName>
        <ecNumber evidence="5 16">2.7.3.9</ecNumber>
    </recommendedName>
    <alternativeName>
        <fullName evidence="15 16">Phosphotransferase system, enzyme I</fullName>
    </alternativeName>
</protein>
<comment type="similarity">
    <text evidence="4 16">Belongs to the PEP-utilizing enzyme family.</text>
</comment>
<name>A0A2Z4Y555_SUMC1</name>
<feature type="binding site" evidence="19">
    <location>
        <position position="438"/>
    </location>
    <ligand>
        <name>Mg(2+)</name>
        <dbReference type="ChEBI" id="CHEBI:18420"/>
    </ligand>
</feature>
<dbReference type="GO" id="GO:0016301">
    <property type="term" value="F:kinase activity"/>
    <property type="evidence" value="ECO:0007669"/>
    <property type="project" value="UniProtKB-KW"/>
</dbReference>
<proteinExistence type="inferred from homology"/>
<dbReference type="Gene3D" id="3.50.30.10">
    <property type="entry name" value="Phosphohistidine domain"/>
    <property type="match status" value="1"/>
</dbReference>
<feature type="domain" description="PEP-utilising enzyme C-terminal" evidence="21">
    <location>
        <begin position="258"/>
        <end position="547"/>
    </location>
</feature>
<dbReference type="SUPFAM" id="SSF51621">
    <property type="entry name" value="Phosphoenolpyruvate/pyruvate domain"/>
    <property type="match status" value="1"/>
</dbReference>
<evidence type="ECO:0000259" key="21">
    <source>
        <dbReference type="Pfam" id="PF02896"/>
    </source>
</evidence>
<reference evidence="23 24" key="1">
    <citation type="submission" date="2018-05" db="EMBL/GenBank/DDBJ databases">
        <title>A metagenomic window into the 2 km-deep terrestrial subsurface aquifer revealed taxonomically and functionally diverse microbial community comprising novel uncultured bacterial lineages.</title>
        <authorList>
            <person name="Kadnikov V.V."/>
            <person name="Mardanov A.V."/>
            <person name="Beletsky A.V."/>
            <person name="Banks D."/>
            <person name="Pimenov N.V."/>
            <person name="Frank Y.A."/>
            <person name="Karnachuk O.V."/>
            <person name="Ravin N.V."/>
        </authorList>
    </citation>
    <scope>NUCLEOTIDE SEQUENCE [LARGE SCALE GENOMIC DNA]</scope>
    <source>
        <strain evidence="23">BY</strain>
    </source>
</reference>
<feature type="domain" description="PEP-utilising enzyme mobile" evidence="20">
    <location>
        <begin position="161"/>
        <end position="232"/>
    </location>
</feature>
<dbReference type="InterPro" id="IPR015813">
    <property type="entry name" value="Pyrv/PenolPyrv_kinase-like_dom"/>
</dbReference>
<evidence type="ECO:0000256" key="16">
    <source>
        <dbReference type="PIRNR" id="PIRNR000732"/>
    </source>
</evidence>
<dbReference type="InterPro" id="IPR023151">
    <property type="entry name" value="PEP_util_CS"/>
</dbReference>
<feature type="binding site" evidence="18">
    <location>
        <begin position="461"/>
        <end position="462"/>
    </location>
    <ligand>
        <name>phosphoenolpyruvate</name>
        <dbReference type="ChEBI" id="CHEBI:58702"/>
    </ligand>
</feature>
<evidence type="ECO:0000256" key="11">
    <source>
        <dbReference type="ARBA" id="ARBA00022683"/>
    </source>
</evidence>
<dbReference type="Pfam" id="PF05524">
    <property type="entry name" value="PEP-utilisers_N"/>
    <property type="match status" value="1"/>
</dbReference>
<feature type="active site" description="Proton donor" evidence="17">
    <location>
        <position position="509"/>
    </location>
</feature>
<evidence type="ECO:0000256" key="6">
    <source>
        <dbReference type="ARBA" id="ARBA00016544"/>
    </source>
</evidence>
<evidence type="ECO:0000256" key="10">
    <source>
        <dbReference type="ARBA" id="ARBA00022679"/>
    </source>
</evidence>
<evidence type="ECO:0000256" key="7">
    <source>
        <dbReference type="ARBA" id="ARBA00022448"/>
    </source>
</evidence>
<dbReference type="GO" id="GO:0008965">
    <property type="term" value="F:phosphoenolpyruvate-protein phosphotransferase activity"/>
    <property type="evidence" value="ECO:0007669"/>
    <property type="project" value="UniProtKB-EC"/>
</dbReference>
<evidence type="ECO:0000256" key="4">
    <source>
        <dbReference type="ARBA" id="ARBA00007837"/>
    </source>
</evidence>
<dbReference type="InterPro" id="IPR036618">
    <property type="entry name" value="PtsI_HPr-bd_sf"/>
</dbReference>
<dbReference type="Proteomes" id="UP000262583">
    <property type="component" value="Chromosome"/>
</dbReference>
<dbReference type="PANTHER" id="PTHR46244">
    <property type="entry name" value="PHOSPHOENOLPYRUVATE-PROTEIN PHOSPHOTRANSFERASE"/>
    <property type="match status" value="1"/>
</dbReference>
<dbReference type="InterPro" id="IPR040442">
    <property type="entry name" value="Pyrv_kinase-like_dom_sf"/>
</dbReference>
<dbReference type="InterPro" id="IPR036637">
    <property type="entry name" value="Phosphohistidine_dom_sf"/>
</dbReference>
<dbReference type="InterPro" id="IPR024692">
    <property type="entry name" value="PTS_EI"/>
</dbReference>
<feature type="binding site" evidence="18">
    <location>
        <position position="303"/>
    </location>
    <ligand>
        <name>phosphoenolpyruvate</name>
        <dbReference type="ChEBI" id="CHEBI:58702"/>
    </ligand>
</feature>
<evidence type="ECO:0000256" key="15">
    <source>
        <dbReference type="ARBA" id="ARBA00033235"/>
    </source>
</evidence>
<keyword evidence="10 16" id="KW-0808">Transferase</keyword>
<dbReference type="PIRSF" id="PIRSF000732">
    <property type="entry name" value="PTS_enzyme_I"/>
    <property type="match status" value="1"/>
</dbReference>
<evidence type="ECO:0000256" key="3">
    <source>
        <dbReference type="ARBA" id="ARBA00004496"/>
    </source>
</evidence>
<dbReference type="EC" id="2.7.3.9" evidence="5 16"/>
<keyword evidence="7 16" id="KW-0813">Transport</keyword>
<dbReference type="Gene3D" id="3.20.20.60">
    <property type="entry name" value="Phosphoenolpyruvate-binding domains"/>
    <property type="match status" value="1"/>
</dbReference>
<dbReference type="GO" id="GO:0009401">
    <property type="term" value="P:phosphoenolpyruvate-dependent sugar phosphotransferase system"/>
    <property type="evidence" value="ECO:0007669"/>
    <property type="project" value="UniProtKB-KW"/>
</dbReference>
<dbReference type="NCBIfam" id="TIGR01417">
    <property type="entry name" value="PTS_I_fam"/>
    <property type="match status" value="1"/>
</dbReference>
<evidence type="ECO:0000256" key="8">
    <source>
        <dbReference type="ARBA" id="ARBA00022490"/>
    </source>
</evidence>
<evidence type="ECO:0000256" key="2">
    <source>
        <dbReference type="ARBA" id="ARBA00001946"/>
    </source>
</evidence>
<evidence type="ECO:0000256" key="13">
    <source>
        <dbReference type="ARBA" id="ARBA00022777"/>
    </source>
</evidence>
<dbReference type="InterPro" id="IPR008731">
    <property type="entry name" value="PTS_EIN"/>
</dbReference>
<evidence type="ECO:0000256" key="18">
    <source>
        <dbReference type="PIRSR" id="PIRSR000732-2"/>
    </source>
</evidence>
<feature type="binding site" evidence="18">
    <location>
        <position position="339"/>
    </location>
    <ligand>
        <name>phosphoenolpyruvate</name>
        <dbReference type="ChEBI" id="CHEBI:58702"/>
    </ligand>
</feature>
<comment type="cofactor">
    <cofactor evidence="2 16 19">
        <name>Mg(2+)</name>
        <dbReference type="ChEBI" id="CHEBI:18420"/>
    </cofactor>
</comment>
<dbReference type="GO" id="GO:0046872">
    <property type="term" value="F:metal ion binding"/>
    <property type="evidence" value="ECO:0007669"/>
    <property type="project" value="UniProtKB-KW"/>
</dbReference>
<keyword evidence="11 16" id="KW-0598">Phosphotransferase system</keyword>
<keyword evidence="14 16" id="KW-0460">Magnesium</keyword>
<comment type="subcellular location">
    <subcellularLocation>
        <location evidence="3 16">Cytoplasm</location>
    </subcellularLocation>
</comment>
<keyword evidence="13 16" id="KW-0418">Kinase</keyword>
<dbReference type="EMBL" id="CP030759">
    <property type="protein sequence ID" value="AXA35565.1"/>
    <property type="molecule type" value="Genomic_DNA"/>
</dbReference>
<dbReference type="AlphaFoldDB" id="A0A2Z4Y555"/>
<evidence type="ECO:0000256" key="1">
    <source>
        <dbReference type="ARBA" id="ARBA00000683"/>
    </source>
</evidence>
<dbReference type="PRINTS" id="PR01736">
    <property type="entry name" value="PHPHTRNFRASE"/>
</dbReference>
<feature type="binding site" evidence="18">
    <location>
        <position position="472"/>
    </location>
    <ligand>
        <name>phosphoenolpyruvate</name>
        <dbReference type="ChEBI" id="CHEBI:58702"/>
    </ligand>
</feature>
<dbReference type="PROSITE" id="PS00742">
    <property type="entry name" value="PEP_ENZYMES_2"/>
    <property type="match status" value="1"/>
</dbReference>
<keyword evidence="9 16" id="KW-0762">Sugar transport</keyword>
<dbReference type="InterPro" id="IPR000121">
    <property type="entry name" value="PEP_util_C"/>
</dbReference>
<evidence type="ECO:0000259" key="20">
    <source>
        <dbReference type="Pfam" id="PF00391"/>
    </source>
</evidence>
<evidence type="ECO:0000259" key="22">
    <source>
        <dbReference type="Pfam" id="PF05524"/>
    </source>
</evidence>
<dbReference type="SUPFAM" id="SSF52009">
    <property type="entry name" value="Phosphohistidine domain"/>
    <property type="match status" value="1"/>
</dbReference>
<comment type="catalytic activity">
    <reaction evidence="1 16">
        <text>L-histidyl-[protein] + phosphoenolpyruvate = N(pros)-phospho-L-histidyl-[protein] + pyruvate</text>
        <dbReference type="Rhea" id="RHEA:23880"/>
        <dbReference type="Rhea" id="RHEA-COMP:9745"/>
        <dbReference type="Rhea" id="RHEA-COMP:9746"/>
        <dbReference type="ChEBI" id="CHEBI:15361"/>
        <dbReference type="ChEBI" id="CHEBI:29979"/>
        <dbReference type="ChEBI" id="CHEBI:58702"/>
        <dbReference type="ChEBI" id="CHEBI:64837"/>
        <dbReference type="EC" id="2.7.3.9"/>
    </reaction>
</comment>
<dbReference type="Gene3D" id="1.10.274.10">
    <property type="entry name" value="PtsI, HPr-binding domain"/>
    <property type="match status" value="1"/>
</dbReference>
<dbReference type="Pfam" id="PF02896">
    <property type="entry name" value="PEP-utilizers_C"/>
    <property type="match status" value="1"/>
</dbReference>
<evidence type="ECO:0000256" key="14">
    <source>
        <dbReference type="ARBA" id="ARBA00022842"/>
    </source>
</evidence>
<gene>
    <name evidence="23" type="ORF">BRCON_0788</name>
</gene>